<keyword evidence="2" id="KW-0503">Monooxygenase</keyword>
<dbReference type="PANTHER" id="PTHR46865:SF2">
    <property type="entry name" value="MONOOXYGENASE"/>
    <property type="match status" value="1"/>
</dbReference>
<sequence>MTAVLNRTVLISGSSIAGTALAYWLREQGLTPVVVERAPQPRRGGQAVDIRGAALQVLRRMGLEDRAQALKNHTNGMNMLDPAGNEVFRSEEFALSSGSLDSDDIEILRDDLVDLIHEQTHGIEYRYDDSITAIHQGTDGVTVEFERAPTRRFDLVVGADGLHSNTRKTAFGPEAQYLHHLGTYLGVFSQENYLGLDRWQTWFNGPSNDGGATGGAVMTVRDNTELRIYLGFAAAPIDYDHRDTQAQKQLVADHVTGFGWEVPGFLERMWKADDFYFDAMAQIRMDTWSAGRVTLVGDAAHCAAPLSGQGTSLALVGAYVLALELGRTGDHELAFARYERRMRPFVEVNQALALMDPQATPPEVRTARTDEAKNAIDLDALLD</sequence>
<dbReference type="InterPro" id="IPR051704">
    <property type="entry name" value="FAD_aromatic-hydroxylase"/>
</dbReference>
<dbReference type="PRINTS" id="PR00420">
    <property type="entry name" value="RNGMNOXGNASE"/>
</dbReference>
<dbReference type="PANTHER" id="PTHR46865">
    <property type="entry name" value="OXIDOREDUCTASE-RELATED"/>
    <property type="match status" value="1"/>
</dbReference>
<proteinExistence type="predicted"/>
<keyword evidence="2" id="KW-0560">Oxidoreductase</keyword>
<feature type="domain" description="FAD-binding" evidence="1">
    <location>
        <begin position="8"/>
        <end position="327"/>
    </location>
</feature>
<dbReference type="Pfam" id="PF01494">
    <property type="entry name" value="FAD_binding_3"/>
    <property type="match status" value="1"/>
</dbReference>
<evidence type="ECO:0000313" key="2">
    <source>
        <dbReference type="EMBL" id="MDN3239631.1"/>
    </source>
</evidence>
<dbReference type="SUPFAM" id="SSF51905">
    <property type="entry name" value="FAD/NAD(P)-binding domain"/>
    <property type="match status" value="1"/>
</dbReference>
<dbReference type="Gene3D" id="3.30.9.10">
    <property type="entry name" value="D-Amino Acid Oxidase, subunit A, domain 2"/>
    <property type="match status" value="1"/>
</dbReference>
<keyword evidence="3" id="KW-1185">Reference proteome</keyword>
<dbReference type="InterPro" id="IPR002938">
    <property type="entry name" value="FAD-bd"/>
</dbReference>
<dbReference type="Gene3D" id="3.50.50.60">
    <property type="entry name" value="FAD/NAD(P)-binding domain"/>
    <property type="match status" value="1"/>
</dbReference>
<dbReference type="InterPro" id="IPR036188">
    <property type="entry name" value="FAD/NAD-bd_sf"/>
</dbReference>
<dbReference type="EMBL" id="JAUEMJ010000002">
    <property type="protein sequence ID" value="MDN3239631.1"/>
    <property type="molecule type" value="Genomic_DNA"/>
</dbReference>
<accession>A0ABT7YLX7</accession>
<evidence type="ECO:0000259" key="1">
    <source>
        <dbReference type="Pfam" id="PF01494"/>
    </source>
</evidence>
<protein>
    <submittedName>
        <fullName evidence="2">FAD-dependent monooxygenase</fullName>
    </submittedName>
</protein>
<name>A0ABT7YLX7_9ACTN</name>
<comment type="caution">
    <text evidence="2">The sequence shown here is derived from an EMBL/GenBank/DDBJ whole genome shotgun (WGS) entry which is preliminary data.</text>
</comment>
<organism evidence="2 3">
    <name type="scientific">Glycomyces tritici</name>
    <dbReference type="NCBI Taxonomy" id="2665176"/>
    <lineage>
        <taxon>Bacteria</taxon>
        <taxon>Bacillati</taxon>
        <taxon>Actinomycetota</taxon>
        <taxon>Actinomycetes</taxon>
        <taxon>Glycomycetales</taxon>
        <taxon>Glycomycetaceae</taxon>
        <taxon>Glycomyces</taxon>
    </lineage>
</organism>
<dbReference type="Proteomes" id="UP001171902">
    <property type="component" value="Unassembled WGS sequence"/>
</dbReference>
<dbReference type="GO" id="GO:0004497">
    <property type="term" value="F:monooxygenase activity"/>
    <property type="evidence" value="ECO:0007669"/>
    <property type="project" value="UniProtKB-KW"/>
</dbReference>
<evidence type="ECO:0000313" key="3">
    <source>
        <dbReference type="Proteomes" id="UP001171902"/>
    </source>
</evidence>
<dbReference type="RefSeq" id="WP_289956519.1">
    <property type="nucleotide sequence ID" value="NZ_JAUEMJ010000002.1"/>
</dbReference>
<reference evidence="2" key="1">
    <citation type="submission" date="2023-06" db="EMBL/GenBank/DDBJ databases">
        <title>Gycomyces niveus sp.nov., a novel actinomycete isolated from soil in Shouguang.</title>
        <authorList>
            <person name="Yang X."/>
            <person name="Zhao J."/>
        </authorList>
    </citation>
    <scope>NUCLEOTIDE SEQUENCE</scope>
    <source>
        <strain evidence="2">NEAU C2</strain>
    </source>
</reference>
<gene>
    <name evidence="2" type="ORF">QWI33_07835</name>
</gene>